<feature type="transmembrane region" description="Helical" evidence="8">
    <location>
        <begin position="98"/>
        <end position="119"/>
    </location>
</feature>
<keyword evidence="5 8" id="KW-1133">Transmembrane helix</keyword>
<feature type="transmembrane region" description="Helical" evidence="8">
    <location>
        <begin position="377"/>
        <end position="399"/>
    </location>
</feature>
<dbReference type="AlphaFoldDB" id="A0A6J1S8B6"/>
<dbReference type="Proteomes" id="UP000504606">
    <property type="component" value="Unplaced"/>
</dbReference>
<keyword evidence="6 8" id="KW-0472">Membrane</keyword>
<dbReference type="GO" id="GO:0005789">
    <property type="term" value="C:endoplasmic reticulum membrane"/>
    <property type="evidence" value="ECO:0007669"/>
    <property type="project" value="UniProtKB-SubCell"/>
</dbReference>
<feature type="transmembrane region" description="Helical" evidence="8">
    <location>
        <begin position="215"/>
        <end position="235"/>
    </location>
</feature>
<evidence type="ECO:0000256" key="6">
    <source>
        <dbReference type="ARBA" id="ARBA00023136"/>
    </source>
</evidence>
<comment type="subcellular location">
    <subcellularLocation>
        <location evidence="1 8">Endoplasmic reticulum membrane</location>
        <topology evidence="1 8">Multi-pass membrane protein</topology>
    </subcellularLocation>
</comment>
<dbReference type="PANTHER" id="PTHR14463">
    <property type="entry name" value="LIPASE MATURATION FACTOR"/>
    <property type="match status" value="1"/>
</dbReference>
<dbReference type="InterPro" id="IPR057433">
    <property type="entry name" value="LMF1/2_C"/>
</dbReference>
<feature type="transmembrane region" description="Helical" evidence="8">
    <location>
        <begin position="609"/>
        <end position="633"/>
    </location>
</feature>
<feature type="transmembrane region" description="Helical" evidence="8">
    <location>
        <begin position="125"/>
        <end position="145"/>
    </location>
</feature>
<reference evidence="12" key="1">
    <citation type="submission" date="2025-08" db="UniProtKB">
        <authorList>
            <consortium name="RefSeq"/>
        </authorList>
    </citation>
    <scope>IDENTIFICATION</scope>
    <source>
        <tissue evidence="12">Whole organism</tissue>
    </source>
</reference>
<evidence type="ECO:0000256" key="7">
    <source>
        <dbReference type="ARBA" id="ARBA00023180"/>
    </source>
</evidence>
<evidence type="ECO:0000259" key="10">
    <source>
        <dbReference type="Pfam" id="PF25179"/>
    </source>
</evidence>
<dbReference type="OrthoDB" id="434126at2759"/>
<evidence type="ECO:0000256" key="3">
    <source>
        <dbReference type="ARBA" id="ARBA00022692"/>
    </source>
</evidence>
<keyword evidence="3 8" id="KW-0812">Transmembrane</keyword>
<evidence type="ECO:0000256" key="1">
    <source>
        <dbReference type="ARBA" id="ARBA00004477"/>
    </source>
</evidence>
<dbReference type="Pfam" id="PF06762">
    <property type="entry name" value="LMF1"/>
    <property type="match status" value="1"/>
</dbReference>
<sequence length="646" mass="73272">MSGSRYTRNLFLRGMSVIYMFAFASFYIQIPGLYGTNGILPAHTQLVLKGTESVFSKMSIKPTLLWFAPLLGLNIEYMMDVLALIGTALAFTGFVKQSFCTAPTFAILWTLYFSLYQVGQTFMEFQWDSLLLEAGILAALAAPMMSSGAKKSSPVDSISLYSVRWLFFRLMFSSGVVKLSSGCPTWWGLSALNVHFESQCIPTPLAWYAHHLPVWFLRFVTAFAILLETVVPMLFFVPFKAVRNVAFLLQVFLQINIILTGNYNFFNLLTITLSLSLLDDDFFIKEPKSLFYQVTTILLSLMSGVFLSYAMWVLFEVRLNDDGVIDTSIAFSVSQFDKVVGAAVVDFVYIGLCGLAYAIATGLFGSLTLSGGLIKKVLSLCSVVMYSAAALFLFAISIVPHSSLHPNGNNTVLPEVRQWYTQTKHLHLVDAYGLFRRMTGVEGRPEVVIEGSNSIEGPWNEYHFLYKPGNVNATLPFVAPYQPRLDWQMWFAALGTYHQNPWLMSLTYRLLSGQPEVLQLLDTSRNPFPNKPPRYIKASLYHYRYTTWEERWSSSWWTRVRVGEYFPIFTRDHPPLLDYLNSMKVLSPSSKERSPNTLLTTVLDFIRSFVVYIEPSILIISLFITGCVLITTIRRQPRKVRRNKGK</sequence>
<evidence type="ECO:0000256" key="8">
    <source>
        <dbReference type="RuleBase" id="RU361229"/>
    </source>
</evidence>
<dbReference type="InterPro" id="IPR057434">
    <property type="entry name" value="LMF1/2_N"/>
</dbReference>
<feature type="transmembrane region" description="Helical" evidence="8">
    <location>
        <begin position="12"/>
        <end position="30"/>
    </location>
</feature>
<feature type="transmembrane region" description="Helical" evidence="8">
    <location>
        <begin position="347"/>
        <end position="365"/>
    </location>
</feature>
<dbReference type="GO" id="GO:0051604">
    <property type="term" value="P:protein maturation"/>
    <property type="evidence" value="ECO:0007669"/>
    <property type="project" value="InterPro"/>
</dbReference>
<dbReference type="PANTHER" id="PTHR14463:SF5">
    <property type="entry name" value="LIPASE MATURATION FACTOR 2"/>
    <property type="match status" value="1"/>
</dbReference>
<accession>A0A6J1S8B6</accession>
<feature type="transmembrane region" description="Helical" evidence="8">
    <location>
        <begin position="290"/>
        <end position="312"/>
    </location>
</feature>
<feature type="domain" description="Lipase maturation factor 1/2 N-terminal" evidence="9">
    <location>
        <begin position="123"/>
        <end position="283"/>
    </location>
</feature>
<dbReference type="RefSeq" id="XP_026276883.1">
    <property type="nucleotide sequence ID" value="XM_026421098.1"/>
</dbReference>
<feature type="transmembrane region" description="Helical" evidence="8">
    <location>
        <begin position="242"/>
        <end position="259"/>
    </location>
</feature>
<proteinExistence type="inferred from homology"/>
<dbReference type="GeneID" id="113205456"/>
<evidence type="ECO:0000313" key="12">
    <source>
        <dbReference type="RefSeq" id="XP_026276883.1"/>
    </source>
</evidence>
<comment type="function">
    <text evidence="8">Involved in the maturation of specific proteins in the endoplasmic reticulum.</text>
</comment>
<feature type="domain" description="Lipase maturation factor 1/2 C-terminal" evidence="10">
    <location>
        <begin position="428"/>
        <end position="567"/>
    </location>
</feature>
<keyword evidence="7" id="KW-0325">Glycoprotein</keyword>
<organism evidence="11 12">
    <name type="scientific">Frankliniella occidentalis</name>
    <name type="common">Western flower thrips</name>
    <name type="synonym">Euthrips occidentalis</name>
    <dbReference type="NCBI Taxonomy" id="133901"/>
    <lineage>
        <taxon>Eukaryota</taxon>
        <taxon>Metazoa</taxon>
        <taxon>Ecdysozoa</taxon>
        <taxon>Arthropoda</taxon>
        <taxon>Hexapoda</taxon>
        <taxon>Insecta</taxon>
        <taxon>Pterygota</taxon>
        <taxon>Neoptera</taxon>
        <taxon>Paraneoptera</taxon>
        <taxon>Thysanoptera</taxon>
        <taxon>Terebrantia</taxon>
        <taxon>Thripoidea</taxon>
        <taxon>Thripidae</taxon>
        <taxon>Frankliniella</taxon>
    </lineage>
</organism>
<evidence type="ECO:0000256" key="5">
    <source>
        <dbReference type="ARBA" id="ARBA00022989"/>
    </source>
</evidence>
<dbReference type="Pfam" id="PF25179">
    <property type="entry name" value="LMF1_C"/>
    <property type="match status" value="1"/>
</dbReference>
<evidence type="ECO:0000256" key="2">
    <source>
        <dbReference type="ARBA" id="ARBA00005512"/>
    </source>
</evidence>
<evidence type="ECO:0000256" key="4">
    <source>
        <dbReference type="ARBA" id="ARBA00022824"/>
    </source>
</evidence>
<keyword evidence="4 8" id="KW-0256">Endoplasmic reticulum</keyword>
<dbReference type="KEGG" id="foc:113205456"/>
<evidence type="ECO:0000259" key="9">
    <source>
        <dbReference type="Pfam" id="PF06762"/>
    </source>
</evidence>
<keyword evidence="11" id="KW-1185">Reference proteome</keyword>
<protein>
    <recommendedName>
        <fullName evidence="8">Lipase maturation factor</fullName>
    </recommendedName>
</protein>
<dbReference type="InterPro" id="IPR009613">
    <property type="entry name" value="LMF"/>
</dbReference>
<gene>
    <name evidence="12" type="primary">LOC113205456</name>
</gene>
<name>A0A6J1S8B6_FRAOC</name>
<comment type="similarity">
    <text evidence="2 8">Belongs to the lipase maturation factor family.</text>
</comment>
<evidence type="ECO:0000313" key="11">
    <source>
        <dbReference type="Proteomes" id="UP000504606"/>
    </source>
</evidence>
<feature type="transmembrane region" description="Helical" evidence="8">
    <location>
        <begin position="64"/>
        <end position="91"/>
    </location>
</feature>